<dbReference type="RefSeq" id="WP_146350215.1">
    <property type="nucleotide sequence ID" value="NZ_VOBR01000004.1"/>
</dbReference>
<reference evidence="2 3" key="1">
    <citation type="submission" date="2019-07" db="EMBL/GenBank/DDBJ databases">
        <title>Lentzea xizangensis sp. nov., isolated from Qinghai-Tibetan Plateau Soils.</title>
        <authorList>
            <person name="Huang J."/>
        </authorList>
    </citation>
    <scope>NUCLEOTIDE SEQUENCE [LARGE SCALE GENOMIC DNA]</scope>
    <source>
        <strain evidence="2 3">FXJ1.1311</strain>
    </source>
</reference>
<feature type="transmembrane region" description="Helical" evidence="1">
    <location>
        <begin position="67"/>
        <end position="91"/>
    </location>
</feature>
<evidence type="ECO:0000313" key="2">
    <source>
        <dbReference type="EMBL" id="TWP52962.1"/>
    </source>
</evidence>
<gene>
    <name evidence="2" type="ORF">FKR81_07605</name>
</gene>
<comment type="caution">
    <text evidence="2">The sequence shown here is derived from an EMBL/GenBank/DDBJ whole genome shotgun (WGS) entry which is preliminary data.</text>
</comment>
<keyword evidence="1" id="KW-0812">Transmembrane</keyword>
<dbReference type="EMBL" id="VOBR01000004">
    <property type="protein sequence ID" value="TWP52962.1"/>
    <property type="molecule type" value="Genomic_DNA"/>
</dbReference>
<keyword evidence="1" id="KW-1133">Transmembrane helix</keyword>
<dbReference type="AlphaFoldDB" id="A0A563EZI4"/>
<dbReference type="Proteomes" id="UP000316639">
    <property type="component" value="Unassembled WGS sequence"/>
</dbReference>
<evidence type="ECO:0000313" key="3">
    <source>
        <dbReference type="Proteomes" id="UP000316639"/>
    </source>
</evidence>
<dbReference type="OrthoDB" id="3700376at2"/>
<evidence type="ECO:0000256" key="1">
    <source>
        <dbReference type="SAM" id="Phobius"/>
    </source>
</evidence>
<organism evidence="2 3">
    <name type="scientific">Lentzea tibetensis</name>
    <dbReference type="NCBI Taxonomy" id="2591470"/>
    <lineage>
        <taxon>Bacteria</taxon>
        <taxon>Bacillati</taxon>
        <taxon>Actinomycetota</taxon>
        <taxon>Actinomycetes</taxon>
        <taxon>Pseudonocardiales</taxon>
        <taxon>Pseudonocardiaceae</taxon>
        <taxon>Lentzea</taxon>
    </lineage>
</organism>
<keyword evidence="1" id="KW-0472">Membrane</keyword>
<name>A0A563EZI4_9PSEU</name>
<protein>
    <submittedName>
        <fullName evidence="2">Uncharacterized protein</fullName>
    </submittedName>
</protein>
<proteinExistence type="predicted"/>
<keyword evidence="3" id="KW-1185">Reference proteome</keyword>
<accession>A0A563EZI4</accession>
<sequence length="130" mass="13609">MKHVGVVGAVVCAAVIGSTFVPGAPRVPLPVVLLLVVAAVPVLVVVGRRRLRFAGLRGVWQELRARVPMGAIAVAAVVFYGAWLLALITLVTGPGGAPEIRDGKYVLVNRNKVTEVSREVHDRAAVQGCG</sequence>
<feature type="transmembrane region" description="Helical" evidence="1">
    <location>
        <begin position="27"/>
        <end position="46"/>
    </location>
</feature>